<dbReference type="GO" id="GO:0006357">
    <property type="term" value="P:regulation of transcription by RNA polymerase II"/>
    <property type="evidence" value="ECO:0007669"/>
    <property type="project" value="TreeGrafter"/>
</dbReference>
<dbReference type="CDD" id="cd15571">
    <property type="entry name" value="ePHD"/>
    <property type="match status" value="1"/>
</dbReference>
<gene>
    <name evidence="8" type="ORF">BSTOLATCC_MIC46711</name>
</gene>
<dbReference type="InterPro" id="IPR034732">
    <property type="entry name" value="EPHD"/>
</dbReference>
<feature type="domain" description="PHD-type" evidence="6">
    <location>
        <begin position="685"/>
        <end position="752"/>
    </location>
</feature>
<dbReference type="InterPro" id="IPR019787">
    <property type="entry name" value="Znf_PHD-finger"/>
</dbReference>
<dbReference type="PROSITE" id="PS51805">
    <property type="entry name" value="EPHD"/>
    <property type="match status" value="1"/>
</dbReference>
<dbReference type="PANTHER" id="PTHR13793:SF107">
    <property type="entry name" value="BROMODOMAIN-CONTAINING PROTEIN HOMOLOG"/>
    <property type="match status" value="1"/>
</dbReference>
<dbReference type="InterPro" id="IPR001965">
    <property type="entry name" value="Znf_PHD"/>
</dbReference>
<evidence type="ECO:0000259" key="6">
    <source>
        <dbReference type="PROSITE" id="PS50016"/>
    </source>
</evidence>
<comment type="caution">
    <text evidence="8">The sequence shown here is derived from an EMBL/GenBank/DDBJ whole genome shotgun (WGS) entry which is preliminary data.</text>
</comment>
<dbReference type="InterPro" id="IPR050701">
    <property type="entry name" value="Histone_Mod_Regulator"/>
</dbReference>
<dbReference type="PROSITE" id="PS50016">
    <property type="entry name" value="ZF_PHD_2"/>
    <property type="match status" value="2"/>
</dbReference>
<feature type="compositionally biased region" description="Low complexity" evidence="5">
    <location>
        <begin position="302"/>
        <end position="313"/>
    </location>
</feature>
<evidence type="ECO:0000256" key="5">
    <source>
        <dbReference type="SAM" id="MobiDB-lite"/>
    </source>
</evidence>
<dbReference type="EMBL" id="CAJZBQ010000046">
    <property type="protein sequence ID" value="CAG9328720.1"/>
    <property type="molecule type" value="Genomic_DNA"/>
</dbReference>
<dbReference type="SMART" id="SM00249">
    <property type="entry name" value="PHD"/>
    <property type="match status" value="4"/>
</dbReference>
<evidence type="ECO:0000259" key="7">
    <source>
        <dbReference type="PROSITE" id="PS51805"/>
    </source>
</evidence>
<keyword evidence="2 4" id="KW-0863">Zinc-finger</keyword>
<accession>A0AAU9JT43</accession>
<evidence type="ECO:0000256" key="4">
    <source>
        <dbReference type="PROSITE-ProRule" id="PRU00146"/>
    </source>
</evidence>
<evidence type="ECO:0000313" key="9">
    <source>
        <dbReference type="Proteomes" id="UP001162131"/>
    </source>
</evidence>
<dbReference type="Gene3D" id="3.30.40.10">
    <property type="entry name" value="Zinc/RING finger domain, C3HC4 (zinc finger)"/>
    <property type="match status" value="3"/>
</dbReference>
<evidence type="ECO:0000256" key="2">
    <source>
        <dbReference type="ARBA" id="ARBA00022771"/>
    </source>
</evidence>
<evidence type="ECO:0000256" key="1">
    <source>
        <dbReference type="ARBA" id="ARBA00022723"/>
    </source>
</evidence>
<dbReference type="InterPro" id="IPR019786">
    <property type="entry name" value="Zinc_finger_PHD-type_CS"/>
</dbReference>
<dbReference type="GO" id="GO:0008270">
    <property type="term" value="F:zinc ion binding"/>
    <property type="evidence" value="ECO:0007669"/>
    <property type="project" value="UniProtKB-KW"/>
</dbReference>
<feature type="region of interest" description="Disordered" evidence="5">
    <location>
        <begin position="297"/>
        <end position="316"/>
    </location>
</feature>
<keyword evidence="9" id="KW-1185">Reference proteome</keyword>
<keyword evidence="1" id="KW-0479">Metal-binding</keyword>
<dbReference type="InterPro" id="IPR011011">
    <property type="entry name" value="Znf_FYVE_PHD"/>
</dbReference>
<protein>
    <submittedName>
        <fullName evidence="8">Uncharacterized protein</fullName>
    </submittedName>
</protein>
<dbReference type="Pfam" id="PF00628">
    <property type="entry name" value="PHD"/>
    <property type="match status" value="1"/>
</dbReference>
<reference evidence="8" key="1">
    <citation type="submission" date="2021-09" db="EMBL/GenBank/DDBJ databases">
        <authorList>
            <consortium name="AG Swart"/>
            <person name="Singh M."/>
            <person name="Singh A."/>
            <person name="Seah K."/>
            <person name="Emmerich C."/>
        </authorList>
    </citation>
    <scope>NUCLEOTIDE SEQUENCE</scope>
    <source>
        <strain evidence="8">ATCC30299</strain>
    </source>
</reference>
<dbReference type="PANTHER" id="PTHR13793">
    <property type="entry name" value="PHD FINGER PROTEINS"/>
    <property type="match status" value="1"/>
</dbReference>
<dbReference type="Pfam" id="PF13831">
    <property type="entry name" value="PHD_2"/>
    <property type="match status" value="1"/>
</dbReference>
<evidence type="ECO:0000313" key="8">
    <source>
        <dbReference type="EMBL" id="CAG9328720.1"/>
    </source>
</evidence>
<dbReference type="PROSITE" id="PS01359">
    <property type="entry name" value="ZF_PHD_1"/>
    <property type="match status" value="1"/>
</dbReference>
<evidence type="ECO:0000256" key="3">
    <source>
        <dbReference type="ARBA" id="ARBA00022833"/>
    </source>
</evidence>
<dbReference type="CDD" id="cd15492">
    <property type="entry name" value="PHD_BRPF_JADE_like"/>
    <property type="match status" value="1"/>
</dbReference>
<dbReference type="Proteomes" id="UP001162131">
    <property type="component" value="Unassembled WGS sequence"/>
</dbReference>
<sequence length="758" mass="87028">MMQIHLPEAFDSNIDEIHSVKTTESLSLDPQYMQSACLYCNKSKGLLTQLPTGSLAHVFCRENRPCCICGIPFMCLQCKQPDCPRVFHTFCLKKIHPFLPSSDLLTFCDLHSISLVKKKRYLKISSAKQTISRIGLNEGVLRAIRALQGKHKQENVCSGNLLWLNVGMEFFHNPASLRELPRFDVKEDVVQDYPSFHRDNYVEVMINNYEKDLADVKKEKEKIWETIRVLEGTEFVSSPYDSILSEIKSLRFREIHENYLRFVESKSKLNVIDNNITEVKCPDEVDFLFCENSNSSTMYGEGSKTSGKGKSSGQEPEKDYVCQVCGDGDYEDDDLIVICSKCDMSVHAKCYGIISVPDGEWYCKACEENKDQKSLRCALCPIKGGALKPTINYTTCFDIYPNYSWNGQSEKIWVHLYCIMNVSPSSVGDRASMTNIDISSIDRQKFLLKCSSCNTSTGAAIQCQHAKCPTCFHPICIKQKLHSAGYDKDSSYCLKHKPLKLKKLIDTKEKKVLDSIFSFIKLYEKYEARFQKTEPLEIAKKRSQDGKPFSCEEKIKLINLIEERLKEEKKKGFSFMFKTNQPQKILRCKIDISVPEFFTILDPQIILAEKLAIPGRRPEDCIKCYTDSILPVLKKELQVLLYPQKIFKLSSTVKKRLRAEKKTKQRVSPFLLTNQPVLNDLISPELHCICRQPFVEAAPMKPGESEEEYNKRIKENEMISCDQCTEWFHLTCINIKSDNIPETFLCSKCNPKRRELCE</sequence>
<proteinExistence type="predicted"/>
<dbReference type="Pfam" id="PF13832">
    <property type="entry name" value="zf-HC5HC2H_2"/>
    <property type="match status" value="1"/>
</dbReference>
<organism evidence="8 9">
    <name type="scientific">Blepharisma stoltei</name>
    <dbReference type="NCBI Taxonomy" id="1481888"/>
    <lineage>
        <taxon>Eukaryota</taxon>
        <taxon>Sar</taxon>
        <taxon>Alveolata</taxon>
        <taxon>Ciliophora</taxon>
        <taxon>Postciliodesmatophora</taxon>
        <taxon>Heterotrichea</taxon>
        <taxon>Heterotrichida</taxon>
        <taxon>Blepharismidae</taxon>
        <taxon>Blepharisma</taxon>
    </lineage>
</organism>
<dbReference type="InterPro" id="IPR013083">
    <property type="entry name" value="Znf_RING/FYVE/PHD"/>
</dbReference>
<feature type="domain" description="PHD-type" evidence="6">
    <location>
        <begin position="319"/>
        <end position="369"/>
    </location>
</feature>
<dbReference type="AlphaFoldDB" id="A0AAU9JT43"/>
<keyword evidence="3" id="KW-0862">Zinc</keyword>
<name>A0AAU9JT43_9CILI</name>
<feature type="domain" description="PHD-type" evidence="7">
    <location>
        <begin position="374"/>
        <end position="497"/>
    </location>
</feature>
<dbReference type="SUPFAM" id="SSF57903">
    <property type="entry name" value="FYVE/PHD zinc finger"/>
    <property type="match status" value="3"/>
</dbReference>